<protein>
    <submittedName>
        <fullName evidence="1">Uncharacterized protein</fullName>
    </submittedName>
</protein>
<name>A0A447JCK2_SALET</name>
<evidence type="ECO:0000313" key="2">
    <source>
        <dbReference type="Proteomes" id="UP000281393"/>
    </source>
</evidence>
<dbReference type="Proteomes" id="UP000281393">
    <property type="component" value="Chromosome"/>
</dbReference>
<dbReference type="AlphaFoldDB" id="A0A447JCK2"/>
<evidence type="ECO:0000313" key="1">
    <source>
        <dbReference type="EMBL" id="VDY38310.1"/>
    </source>
</evidence>
<gene>
    <name evidence="1" type="ORF">NCTC7102_01017</name>
</gene>
<sequence length="49" mass="5400">MNTSLHPDDISRFITGRIIGSLAASQVPWHGTVPGLPEHALTGEPFYRR</sequence>
<proteinExistence type="predicted"/>
<organism evidence="1 2">
    <name type="scientific">Salmonella enterica subsp. enterica serovar Daytona</name>
    <dbReference type="NCBI Taxonomy" id="1962639"/>
    <lineage>
        <taxon>Bacteria</taxon>
        <taxon>Pseudomonadati</taxon>
        <taxon>Pseudomonadota</taxon>
        <taxon>Gammaproteobacteria</taxon>
        <taxon>Enterobacterales</taxon>
        <taxon>Enterobacteriaceae</taxon>
        <taxon>Salmonella</taxon>
    </lineage>
</organism>
<accession>A0A447JCK2</accession>
<dbReference type="EMBL" id="LR133909">
    <property type="protein sequence ID" value="VDY38310.1"/>
    <property type="molecule type" value="Genomic_DNA"/>
</dbReference>
<reference evidence="1 2" key="1">
    <citation type="submission" date="2018-12" db="EMBL/GenBank/DDBJ databases">
        <authorList>
            <consortium name="Pathogen Informatics"/>
        </authorList>
    </citation>
    <scope>NUCLEOTIDE SEQUENCE [LARGE SCALE GENOMIC DNA]</scope>
    <source>
        <strain evidence="1 2">NCTC7102</strain>
    </source>
</reference>